<dbReference type="InterPro" id="IPR050846">
    <property type="entry name" value="TLCD"/>
</dbReference>
<evidence type="ECO:0000256" key="1">
    <source>
        <dbReference type="SAM" id="Phobius"/>
    </source>
</evidence>
<evidence type="ECO:0000313" key="2">
    <source>
        <dbReference type="EMBL" id="KIJ95923.1"/>
    </source>
</evidence>
<dbReference type="PANTHER" id="PTHR13439">
    <property type="entry name" value="CT120 PROTEIN"/>
    <property type="match status" value="1"/>
</dbReference>
<dbReference type="AlphaFoldDB" id="A0A0C9X3W6"/>
<sequence>MAGANASTVALSQDFSHTRPDTLTLLLLSFATLSASYYSLAPRYGTPKKTSWILTTVSSAVMTIASLPFLYDYFSYGGSVKHVRTLPMLSIAATRFFQAYLAVDLVLGSVHYPSHVHLVTGWIHHAMYIIIVELTIKRSWSHIFCLCAAMEIPTFILGFTNLYPQLRNNVFFAVSFFLTRILFHIILGVSYLLPHNRHDTTGGSFLPACLLAIIFPMHAMWFHGCIKGFQRRRAESRAKAPPSVIELDIYPEKSNESPTPLEFSTPSSKLSQKVYGSELRFNSVDAHSGRTTKTSVVLTRIYGSIPPREVVFDYVGLGRRSKQEQ</sequence>
<dbReference type="GO" id="GO:0005783">
    <property type="term" value="C:endoplasmic reticulum"/>
    <property type="evidence" value="ECO:0007669"/>
    <property type="project" value="TreeGrafter"/>
</dbReference>
<dbReference type="PANTHER" id="PTHR13439:SF72">
    <property type="entry name" value="TLC DOMAIN-CONTAINING PROTEIN"/>
    <property type="match status" value="1"/>
</dbReference>
<feature type="transmembrane region" description="Helical" evidence="1">
    <location>
        <begin position="115"/>
        <end position="136"/>
    </location>
</feature>
<evidence type="ECO:0000313" key="3">
    <source>
        <dbReference type="Proteomes" id="UP000054477"/>
    </source>
</evidence>
<keyword evidence="1" id="KW-1133">Transmembrane helix</keyword>
<accession>A0A0C9X3W6</accession>
<proteinExistence type="predicted"/>
<feature type="transmembrane region" description="Helical" evidence="1">
    <location>
        <begin position="170"/>
        <end position="193"/>
    </location>
</feature>
<reference evidence="2 3" key="1">
    <citation type="submission" date="2014-04" db="EMBL/GenBank/DDBJ databases">
        <authorList>
            <consortium name="DOE Joint Genome Institute"/>
            <person name="Kuo A."/>
            <person name="Kohler A."/>
            <person name="Nagy L.G."/>
            <person name="Floudas D."/>
            <person name="Copeland A."/>
            <person name="Barry K.W."/>
            <person name="Cichocki N."/>
            <person name="Veneault-Fourrey C."/>
            <person name="LaButti K."/>
            <person name="Lindquist E.A."/>
            <person name="Lipzen A."/>
            <person name="Lundell T."/>
            <person name="Morin E."/>
            <person name="Murat C."/>
            <person name="Sun H."/>
            <person name="Tunlid A."/>
            <person name="Henrissat B."/>
            <person name="Grigoriev I.V."/>
            <person name="Hibbett D.S."/>
            <person name="Martin F."/>
            <person name="Nordberg H.P."/>
            <person name="Cantor M.N."/>
            <person name="Hua S.X."/>
        </authorList>
    </citation>
    <scope>NUCLEOTIDE SEQUENCE [LARGE SCALE GENOMIC DNA]</scope>
    <source>
        <strain evidence="2 3">LaAM-08-1</strain>
    </source>
</reference>
<name>A0A0C9X3W6_9AGAR</name>
<keyword evidence="1" id="KW-0812">Transmembrane</keyword>
<feature type="transmembrane region" description="Helical" evidence="1">
    <location>
        <begin position="143"/>
        <end position="164"/>
    </location>
</feature>
<feature type="transmembrane region" description="Helical" evidence="1">
    <location>
        <begin position="52"/>
        <end position="74"/>
    </location>
</feature>
<reference evidence="3" key="2">
    <citation type="submission" date="2015-01" db="EMBL/GenBank/DDBJ databases">
        <title>Evolutionary Origins and Diversification of the Mycorrhizal Mutualists.</title>
        <authorList>
            <consortium name="DOE Joint Genome Institute"/>
            <consortium name="Mycorrhizal Genomics Consortium"/>
            <person name="Kohler A."/>
            <person name="Kuo A."/>
            <person name="Nagy L.G."/>
            <person name="Floudas D."/>
            <person name="Copeland A."/>
            <person name="Barry K.W."/>
            <person name="Cichocki N."/>
            <person name="Veneault-Fourrey C."/>
            <person name="LaButti K."/>
            <person name="Lindquist E.A."/>
            <person name="Lipzen A."/>
            <person name="Lundell T."/>
            <person name="Morin E."/>
            <person name="Murat C."/>
            <person name="Riley R."/>
            <person name="Ohm R."/>
            <person name="Sun H."/>
            <person name="Tunlid A."/>
            <person name="Henrissat B."/>
            <person name="Grigoriev I.V."/>
            <person name="Hibbett D.S."/>
            <person name="Martin F."/>
        </authorList>
    </citation>
    <scope>NUCLEOTIDE SEQUENCE [LARGE SCALE GENOMIC DNA]</scope>
    <source>
        <strain evidence="3">LaAM-08-1</strain>
    </source>
</reference>
<evidence type="ECO:0008006" key="4">
    <source>
        <dbReference type="Google" id="ProtNLM"/>
    </source>
</evidence>
<dbReference type="EMBL" id="KN838738">
    <property type="protein sequence ID" value="KIJ95923.1"/>
    <property type="molecule type" value="Genomic_DNA"/>
</dbReference>
<feature type="transmembrane region" description="Helical" evidence="1">
    <location>
        <begin position="22"/>
        <end position="40"/>
    </location>
</feature>
<dbReference type="Proteomes" id="UP000054477">
    <property type="component" value="Unassembled WGS sequence"/>
</dbReference>
<keyword evidence="3" id="KW-1185">Reference proteome</keyword>
<protein>
    <recommendedName>
        <fullName evidence="4">TLC domain-containing protein</fullName>
    </recommendedName>
</protein>
<dbReference type="OrthoDB" id="341353at2759"/>
<dbReference type="GO" id="GO:0055088">
    <property type="term" value="P:lipid homeostasis"/>
    <property type="evidence" value="ECO:0007669"/>
    <property type="project" value="TreeGrafter"/>
</dbReference>
<feature type="transmembrane region" description="Helical" evidence="1">
    <location>
        <begin position="86"/>
        <end position="103"/>
    </location>
</feature>
<keyword evidence="1" id="KW-0472">Membrane</keyword>
<feature type="transmembrane region" description="Helical" evidence="1">
    <location>
        <begin position="205"/>
        <end position="224"/>
    </location>
</feature>
<dbReference type="HOGENOM" id="CLU_050079_0_0_1"/>
<gene>
    <name evidence="2" type="ORF">K443DRAFT_108043</name>
</gene>
<dbReference type="STRING" id="1095629.A0A0C9X3W6"/>
<organism evidence="2 3">
    <name type="scientific">Laccaria amethystina LaAM-08-1</name>
    <dbReference type="NCBI Taxonomy" id="1095629"/>
    <lineage>
        <taxon>Eukaryota</taxon>
        <taxon>Fungi</taxon>
        <taxon>Dikarya</taxon>
        <taxon>Basidiomycota</taxon>
        <taxon>Agaricomycotina</taxon>
        <taxon>Agaricomycetes</taxon>
        <taxon>Agaricomycetidae</taxon>
        <taxon>Agaricales</taxon>
        <taxon>Agaricineae</taxon>
        <taxon>Hydnangiaceae</taxon>
        <taxon>Laccaria</taxon>
    </lineage>
</organism>